<evidence type="ECO:0000313" key="1">
    <source>
        <dbReference type="EMBL" id="KAH7960199.1"/>
    </source>
</evidence>
<reference evidence="1" key="1">
    <citation type="submission" date="2020-05" db="EMBL/GenBank/DDBJ databases">
        <title>Large-scale comparative analyses of tick genomes elucidate their genetic diversity and vector capacities.</title>
        <authorList>
            <person name="Jia N."/>
            <person name="Wang J."/>
            <person name="Shi W."/>
            <person name="Du L."/>
            <person name="Sun Y."/>
            <person name="Zhan W."/>
            <person name="Jiang J."/>
            <person name="Wang Q."/>
            <person name="Zhang B."/>
            <person name="Ji P."/>
            <person name="Sakyi L.B."/>
            <person name="Cui X."/>
            <person name="Yuan T."/>
            <person name="Jiang B."/>
            <person name="Yang W."/>
            <person name="Lam T.T.-Y."/>
            <person name="Chang Q."/>
            <person name="Ding S."/>
            <person name="Wang X."/>
            <person name="Zhu J."/>
            <person name="Ruan X."/>
            <person name="Zhao L."/>
            <person name="Wei J."/>
            <person name="Que T."/>
            <person name="Du C."/>
            <person name="Cheng J."/>
            <person name="Dai P."/>
            <person name="Han X."/>
            <person name="Huang E."/>
            <person name="Gao Y."/>
            <person name="Liu J."/>
            <person name="Shao H."/>
            <person name="Ye R."/>
            <person name="Li L."/>
            <person name="Wei W."/>
            <person name="Wang X."/>
            <person name="Wang C."/>
            <person name="Yang T."/>
            <person name="Huo Q."/>
            <person name="Li W."/>
            <person name="Guo W."/>
            <person name="Chen H."/>
            <person name="Zhou L."/>
            <person name="Ni X."/>
            <person name="Tian J."/>
            <person name="Zhou Y."/>
            <person name="Sheng Y."/>
            <person name="Liu T."/>
            <person name="Pan Y."/>
            <person name="Xia L."/>
            <person name="Li J."/>
            <person name="Zhao F."/>
            <person name="Cao W."/>
        </authorList>
    </citation>
    <scope>NUCLEOTIDE SEQUENCE</scope>
    <source>
        <strain evidence="1">Dsil-2018</strain>
    </source>
</reference>
<name>A0ACB8D6X0_DERSI</name>
<keyword evidence="2" id="KW-1185">Reference proteome</keyword>
<evidence type="ECO:0000313" key="2">
    <source>
        <dbReference type="Proteomes" id="UP000821865"/>
    </source>
</evidence>
<comment type="caution">
    <text evidence="1">The sequence shown here is derived from an EMBL/GenBank/DDBJ whole genome shotgun (WGS) entry which is preliminary data.</text>
</comment>
<accession>A0ACB8D6X0</accession>
<dbReference type="EMBL" id="CM023472">
    <property type="protein sequence ID" value="KAH7960199.1"/>
    <property type="molecule type" value="Genomic_DNA"/>
</dbReference>
<proteinExistence type="predicted"/>
<gene>
    <name evidence="1" type="ORF">HPB49_017638</name>
</gene>
<dbReference type="Proteomes" id="UP000821865">
    <property type="component" value="Chromosome 3"/>
</dbReference>
<protein>
    <submittedName>
        <fullName evidence="1">Uncharacterized protein</fullName>
    </submittedName>
</protein>
<organism evidence="1 2">
    <name type="scientific">Dermacentor silvarum</name>
    <name type="common">Tick</name>
    <dbReference type="NCBI Taxonomy" id="543639"/>
    <lineage>
        <taxon>Eukaryota</taxon>
        <taxon>Metazoa</taxon>
        <taxon>Ecdysozoa</taxon>
        <taxon>Arthropoda</taxon>
        <taxon>Chelicerata</taxon>
        <taxon>Arachnida</taxon>
        <taxon>Acari</taxon>
        <taxon>Parasitiformes</taxon>
        <taxon>Ixodida</taxon>
        <taxon>Ixodoidea</taxon>
        <taxon>Ixodidae</taxon>
        <taxon>Rhipicephalinae</taxon>
        <taxon>Dermacentor</taxon>
    </lineage>
</organism>
<sequence>MLYHYHSLNKHDKEQVDAIIRSAYKTALGLPVIISNEKLAALGIHNILAELSDAVMVSEKARLQNTAAGRAIPHRTRTATELCALNGQRSLPTEVRSKIRRTPSLST</sequence>